<keyword evidence="4" id="KW-1185">Reference proteome</keyword>
<protein>
    <submittedName>
        <fullName evidence="3">Uncharacterized protein</fullName>
    </submittedName>
</protein>
<organism evidence="3 4">
    <name type="scientific">Trichocoleus desertorum GB2-A4</name>
    <dbReference type="NCBI Taxonomy" id="2933944"/>
    <lineage>
        <taxon>Bacteria</taxon>
        <taxon>Bacillati</taxon>
        <taxon>Cyanobacteriota</taxon>
        <taxon>Cyanophyceae</taxon>
        <taxon>Leptolyngbyales</taxon>
        <taxon>Trichocoleusaceae</taxon>
        <taxon>Trichocoleus</taxon>
    </lineage>
</organism>
<evidence type="ECO:0000256" key="2">
    <source>
        <dbReference type="SAM" id="Phobius"/>
    </source>
</evidence>
<name>A0ABV0J673_9CYAN</name>
<dbReference type="RefSeq" id="WP_190438160.1">
    <property type="nucleotide sequence ID" value="NZ_JAMPKM010000004.1"/>
</dbReference>
<comment type="caution">
    <text evidence="3">The sequence shown here is derived from an EMBL/GenBank/DDBJ whole genome shotgun (WGS) entry which is preliminary data.</text>
</comment>
<feature type="compositionally biased region" description="Polar residues" evidence="1">
    <location>
        <begin position="57"/>
        <end position="79"/>
    </location>
</feature>
<dbReference type="Proteomes" id="UP001464891">
    <property type="component" value="Unassembled WGS sequence"/>
</dbReference>
<reference evidence="3 4" key="1">
    <citation type="submission" date="2022-04" db="EMBL/GenBank/DDBJ databases">
        <title>Positive selection, recombination, and allopatry shape intraspecific diversity of widespread and dominant cyanobacteria.</title>
        <authorList>
            <person name="Wei J."/>
            <person name="Shu W."/>
            <person name="Hu C."/>
        </authorList>
    </citation>
    <scope>NUCLEOTIDE SEQUENCE [LARGE SCALE GENOMIC DNA]</scope>
    <source>
        <strain evidence="3 4">GB2-A4</strain>
    </source>
</reference>
<feature type="transmembrane region" description="Helical" evidence="2">
    <location>
        <begin position="167"/>
        <end position="190"/>
    </location>
</feature>
<keyword evidence="2" id="KW-0812">Transmembrane</keyword>
<sequence length="220" mass="24634">MLEITILSLFVGSLGAQATLLGNWLRWQQVVVGLQSEEEEEILTRYETKEDIAKTGHGNTTAPRQTANGQTANGQTANGATKEAQRDPRLMGWEFKIVRANRDLFRDPAVFQRMCQEESESGWIMLEKLDDRRVRFKRPIAMRDIVKAEFLNYDPYRCHYGPTHNSVTWLGAIAALTAILLPAYLGYALVSMRFTKTPVKPAATAVPGIQALPSDLLSQP</sequence>
<feature type="region of interest" description="Disordered" evidence="1">
    <location>
        <begin position="53"/>
        <end position="85"/>
    </location>
</feature>
<evidence type="ECO:0000313" key="4">
    <source>
        <dbReference type="Proteomes" id="UP001464891"/>
    </source>
</evidence>
<dbReference type="EMBL" id="JAMPKM010000004">
    <property type="protein sequence ID" value="MEP0817276.1"/>
    <property type="molecule type" value="Genomic_DNA"/>
</dbReference>
<gene>
    <name evidence="3" type="ORF">NC998_09220</name>
</gene>
<accession>A0ABV0J673</accession>
<proteinExistence type="predicted"/>
<evidence type="ECO:0000256" key="1">
    <source>
        <dbReference type="SAM" id="MobiDB-lite"/>
    </source>
</evidence>
<evidence type="ECO:0000313" key="3">
    <source>
        <dbReference type="EMBL" id="MEP0817276.1"/>
    </source>
</evidence>
<keyword evidence="2" id="KW-1133">Transmembrane helix</keyword>
<keyword evidence="2" id="KW-0472">Membrane</keyword>